<dbReference type="GO" id="GO:0016052">
    <property type="term" value="P:carbohydrate catabolic process"/>
    <property type="evidence" value="ECO:0007669"/>
    <property type="project" value="TreeGrafter"/>
</dbReference>
<dbReference type="SUPFAM" id="SSF51445">
    <property type="entry name" value="(Trans)glycosidases"/>
    <property type="match status" value="1"/>
</dbReference>
<dbReference type="InterPro" id="IPR002053">
    <property type="entry name" value="Glyco_hydro_25"/>
</dbReference>
<evidence type="ECO:0000256" key="1">
    <source>
        <dbReference type="ARBA" id="ARBA00010646"/>
    </source>
</evidence>
<sequence>MAIDAIVDLSHHNNKTDLEAARRSGILGVIHKATQGLTYTDPFYAPHRTAARAAGLLWGAYHFGDGSDGLQQAERFLSVVGDPRGMLLVLDFEANPVGPSMSLEEARAFVTHVQSATGVWPGLYCGHYIKELLGPKKDPVLANCWLWIAQYGPTPVVPATWKTWTMWQYTDGAAGLNPKPVPGIGLCDRDQFNGTQEGLNDLWSAIH</sequence>
<name>A0A1H4ITX8_9BACT</name>
<dbReference type="Pfam" id="PF01183">
    <property type="entry name" value="Glyco_hydro_25"/>
    <property type="match status" value="1"/>
</dbReference>
<dbReference type="Gene3D" id="3.20.20.80">
    <property type="entry name" value="Glycosidases"/>
    <property type="match status" value="1"/>
</dbReference>
<dbReference type="InterPro" id="IPR017853">
    <property type="entry name" value="GH"/>
</dbReference>
<evidence type="ECO:0000256" key="2">
    <source>
        <dbReference type="ARBA" id="ARBA00022801"/>
    </source>
</evidence>
<dbReference type="OrthoDB" id="9798192at2"/>
<dbReference type="PANTHER" id="PTHR34135">
    <property type="entry name" value="LYSOZYME"/>
    <property type="match status" value="1"/>
</dbReference>
<dbReference type="GO" id="GO:0003796">
    <property type="term" value="F:lysozyme activity"/>
    <property type="evidence" value="ECO:0007669"/>
    <property type="project" value="InterPro"/>
</dbReference>
<dbReference type="EMBL" id="FNSD01000001">
    <property type="protein sequence ID" value="SEB37519.1"/>
    <property type="molecule type" value="Genomic_DNA"/>
</dbReference>
<dbReference type="PANTHER" id="PTHR34135:SF2">
    <property type="entry name" value="LYSOZYME"/>
    <property type="match status" value="1"/>
</dbReference>
<reference evidence="4 5" key="1">
    <citation type="submission" date="2016-10" db="EMBL/GenBank/DDBJ databases">
        <authorList>
            <person name="de Groot N.N."/>
        </authorList>
    </citation>
    <scope>NUCLEOTIDE SEQUENCE [LARGE SCALE GENOMIC DNA]</scope>
    <source>
        <strain evidence="4 5">AB35.6</strain>
    </source>
</reference>
<dbReference type="PROSITE" id="PS51904">
    <property type="entry name" value="GLYCOSYL_HYDROL_F25_2"/>
    <property type="match status" value="1"/>
</dbReference>
<dbReference type="CDD" id="cd00599">
    <property type="entry name" value="GH25_muramidase"/>
    <property type="match status" value="1"/>
</dbReference>
<dbReference type="InterPro" id="IPR018077">
    <property type="entry name" value="Glyco_hydro_fam25_subgr"/>
</dbReference>
<organism evidence="4 5">
    <name type="scientific">Terriglobus roseus</name>
    <dbReference type="NCBI Taxonomy" id="392734"/>
    <lineage>
        <taxon>Bacteria</taxon>
        <taxon>Pseudomonadati</taxon>
        <taxon>Acidobacteriota</taxon>
        <taxon>Terriglobia</taxon>
        <taxon>Terriglobales</taxon>
        <taxon>Acidobacteriaceae</taxon>
        <taxon>Terriglobus</taxon>
    </lineage>
</organism>
<evidence type="ECO:0000313" key="4">
    <source>
        <dbReference type="EMBL" id="SEB37519.1"/>
    </source>
</evidence>
<evidence type="ECO:0000256" key="3">
    <source>
        <dbReference type="ARBA" id="ARBA00023295"/>
    </source>
</evidence>
<dbReference type="GO" id="GO:0009253">
    <property type="term" value="P:peptidoglycan catabolic process"/>
    <property type="evidence" value="ECO:0007669"/>
    <property type="project" value="InterPro"/>
</dbReference>
<comment type="similarity">
    <text evidence="1">Belongs to the glycosyl hydrolase 25 family.</text>
</comment>
<dbReference type="RefSeq" id="WP_083350211.1">
    <property type="nucleotide sequence ID" value="NZ_FNSD01000001.1"/>
</dbReference>
<dbReference type="SMART" id="SM00641">
    <property type="entry name" value="Glyco_25"/>
    <property type="match status" value="1"/>
</dbReference>
<proteinExistence type="inferred from homology"/>
<accession>A0A1H4ITX8</accession>
<keyword evidence="3" id="KW-0326">Glycosidase</keyword>
<keyword evidence="2" id="KW-0378">Hydrolase</keyword>
<protein>
    <submittedName>
        <fullName evidence="4">Lysozyme</fullName>
    </submittedName>
</protein>
<dbReference type="Proteomes" id="UP000182409">
    <property type="component" value="Unassembled WGS sequence"/>
</dbReference>
<dbReference type="AlphaFoldDB" id="A0A1H4ITX8"/>
<evidence type="ECO:0000313" key="5">
    <source>
        <dbReference type="Proteomes" id="UP000182409"/>
    </source>
</evidence>
<gene>
    <name evidence="4" type="ORF">SAMN05443244_0075</name>
</gene>
<dbReference type="GO" id="GO:0016998">
    <property type="term" value="P:cell wall macromolecule catabolic process"/>
    <property type="evidence" value="ECO:0007669"/>
    <property type="project" value="InterPro"/>
</dbReference>